<accession>A0A543K4X8</accession>
<name>A0A543K4X8_9RHOB</name>
<feature type="region of interest" description="Disordered" evidence="1">
    <location>
        <begin position="76"/>
        <end position="115"/>
    </location>
</feature>
<dbReference type="AlphaFoldDB" id="A0A543K4X8"/>
<evidence type="ECO:0000313" key="2">
    <source>
        <dbReference type="EMBL" id="TQM90105.1"/>
    </source>
</evidence>
<comment type="caution">
    <text evidence="2">The sequence shown here is derived from an EMBL/GenBank/DDBJ whole genome shotgun (WGS) entry which is preliminary data.</text>
</comment>
<dbReference type="Proteomes" id="UP000320582">
    <property type="component" value="Unassembled WGS sequence"/>
</dbReference>
<organism evidence="2 3">
    <name type="scientific">Roseinatronobacter monicus</name>
    <dbReference type="NCBI Taxonomy" id="393481"/>
    <lineage>
        <taxon>Bacteria</taxon>
        <taxon>Pseudomonadati</taxon>
        <taxon>Pseudomonadota</taxon>
        <taxon>Alphaproteobacteria</taxon>
        <taxon>Rhodobacterales</taxon>
        <taxon>Paracoccaceae</taxon>
        <taxon>Roseinatronobacter</taxon>
    </lineage>
</organism>
<reference evidence="2 3" key="1">
    <citation type="submission" date="2019-06" db="EMBL/GenBank/DDBJ databases">
        <title>Genomic Encyclopedia of Archaeal and Bacterial Type Strains, Phase II (KMG-II): from individual species to whole genera.</title>
        <authorList>
            <person name="Goeker M."/>
        </authorList>
    </citation>
    <scope>NUCLEOTIDE SEQUENCE [LARGE SCALE GENOMIC DNA]</scope>
    <source>
        <strain evidence="2 3">DSM 18423</strain>
    </source>
</reference>
<sequence>MGQGAWIAPPETFTKPEGSAGAGLSHKMTCRNGSQANARPRRHPQGRHPHPYPVSKAGENPCIFGTNGSCRQGTIPRSPCPSLAQIQASKSTRKGSDYGQARAAGRIRSKSERTR</sequence>
<proteinExistence type="predicted"/>
<evidence type="ECO:0000256" key="1">
    <source>
        <dbReference type="SAM" id="MobiDB-lite"/>
    </source>
</evidence>
<evidence type="ECO:0000313" key="3">
    <source>
        <dbReference type="Proteomes" id="UP000320582"/>
    </source>
</evidence>
<keyword evidence="3" id="KW-1185">Reference proteome</keyword>
<protein>
    <submittedName>
        <fullName evidence="2">Uncharacterized protein</fullName>
    </submittedName>
</protein>
<gene>
    <name evidence="2" type="ORF">BD293_4025</name>
</gene>
<dbReference type="EMBL" id="VFPT01000003">
    <property type="protein sequence ID" value="TQM90105.1"/>
    <property type="molecule type" value="Genomic_DNA"/>
</dbReference>
<feature type="compositionally biased region" description="Basic residues" evidence="1">
    <location>
        <begin position="39"/>
        <end position="50"/>
    </location>
</feature>
<feature type="region of interest" description="Disordered" evidence="1">
    <location>
        <begin position="1"/>
        <end position="59"/>
    </location>
</feature>